<dbReference type="InterPro" id="IPR012677">
    <property type="entry name" value="Nucleotide-bd_a/b_plait_sf"/>
</dbReference>
<feature type="chain" id="PRO_5046702461" description="RRM domain-containing protein" evidence="1">
    <location>
        <begin position="19"/>
        <end position="79"/>
    </location>
</feature>
<dbReference type="SUPFAM" id="SSF54928">
    <property type="entry name" value="RNA-binding domain, RBD"/>
    <property type="match status" value="1"/>
</dbReference>
<evidence type="ECO:0008006" key="4">
    <source>
        <dbReference type="Google" id="ProtNLM"/>
    </source>
</evidence>
<comment type="caution">
    <text evidence="2">The sequence shown here is derived from an EMBL/GenBank/DDBJ whole genome shotgun (WGS) entry which is preliminary data.</text>
</comment>
<accession>A0ABS8Y9J7</accession>
<protein>
    <recommendedName>
        <fullName evidence="4">RRM domain-containing protein</fullName>
    </recommendedName>
</protein>
<evidence type="ECO:0000313" key="2">
    <source>
        <dbReference type="EMBL" id="MCE5167181.1"/>
    </source>
</evidence>
<evidence type="ECO:0000313" key="3">
    <source>
        <dbReference type="Proteomes" id="UP000823775"/>
    </source>
</evidence>
<gene>
    <name evidence="2" type="ORF">HAX54_041454</name>
</gene>
<reference evidence="2 3" key="1">
    <citation type="journal article" date="2021" name="BMC Genomics">
        <title>Datura genome reveals duplications of psychoactive alkaloid biosynthetic genes and high mutation rate following tissue culture.</title>
        <authorList>
            <person name="Rajewski A."/>
            <person name="Carter-House D."/>
            <person name="Stajich J."/>
            <person name="Litt A."/>
        </authorList>
    </citation>
    <scope>NUCLEOTIDE SEQUENCE [LARGE SCALE GENOMIC DNA]</scope>
    <source>
        <strain evidence="2">AR-01</strain>
    </source>
</reference>
<sequence length="79" mass="8357">MAKGEALWCMIICLRGTATNVEYRCFIGGLAWATTDQTLGEAFSQFGDATESKVNPVEAAEVIVAKEVAGVKAVMEVAS</sequence>
<proteinExistence type="predicted"/>
<dbReference type="Proteomes" id="UP000823775">
    <property type="component" value="Unassembled WGS sequence"/>
</dbReference>
<evidence type="ECO:0000256" key="1">
    <source>
        <dbReference type="SAM" id="SignalP"/>
    </source>
</evidence>
<feature type="signal peptide" evidence="1">
    <location>
        <begin position="1"/>
        <end position="18"/>
    </location>
</feature>
<organism evidence="2 3">
    <name type="scientific">Datura stramonium</name>
    <name type="common">Jimsonweed</name>
    <name type="synonym">Common thornapple</name>
    <dbReference type="NCBI Taxonomy" id="4076"/>
    <lineage>
        <taxon>Eukaryota</taxon>
        <taxon>Viridiplantae</taxon>
        <taxon>Streptophyta</taxon>
        <taxon>Embryophyta</taxon>
        <taxon>Tracheophyta</taxon>
        <taxon>Spermatophyta</taxon>
        <taxon>Magnoliopsida</taxon>
        <taxon>eudicotyledons</taxon>
        <taxon>Gunneridae</taxon>
        <taxon>Pentapetalae</taxon>
        <taxon>asterids</taxon>
        <taxon>lamiids</taxon>
        <taxon>Solanales</taxon>
        <taxon>Solanaceae</taxon>
        <taxon>Solanoideae</taxon>
        <taxon>Datureae</taxon>
        <taxon>Datura</taxon>
    </lineage>
</organism>
<dbReference type="Gene3D" id="3.30.70.330">
    <property type="match status" value="1"/>
</dbReference>
<keyword evidence="3" id="KW-1185">Reference proteome</keyword>
<keyword evidence="1" id="KW-0732">Signal</keyword>
<dbReference type="EMBL" id="JACEIK010059871">
    <property type="protein sequence ID" value="MCE5167181.1"/>
    <property type="molecule type" value="Genomic_DNA"/>
</dbReference>
<dbReference type="InterPro" id="IPR035979">
    <property type="entry name" value="RBD_domain_sf"/>
</dbReference>
<name>A0ABS8Y9J7_DATST</name>